<evidence type="ECO:0000313" key="1">
    <source>
        <dbReference type="EMBL" id="AHM02641.1"/>
    </source>
</evidence>
<sequence length="121" mass="12772">MSSWIRIALVLALVLPVSGCGVGQRVSSFVGGAGSNQQAGLPYRARLSTGETRRDFTVTVQAGGASLDEARESARFPATSHCVDRYGTSAIDWVLDPATGDWAVTRTADGDLTVSGRCRRV</sequence>
<accession>W8S1N4</accession>
<dbReference type="HOGENOM" id="CLU_2036278_0_0_5"/>
<protein>
    <submittedName>
        <fullName evidence="1">Uncharacterized protein</fullName>
    </submittedName>
</protein>
<dbReference type="KEGG" id="red:roselon_00184"/>
<proteinExistence type="predicted"/>
<reference evidence="1 2" key="1">
    <citation type="submission" date="2013-03" db="EMBL/GenBank/DDBJ databases">
        <authorList>
            <person name="Fiebig A."/>
            <person name="Goeker M."/>
            <person name="Klenk H.-P.P."/>
        </authorList>
    </citation>
    <scope>NUCLEOTIDE SEQUENCE [LARGE SCALE GENOMIC DNA]</scope>
    <source>
        <strain evidence="2">DSM 19469</strain>
    </source>
</reference>
<dbReference type="STRING" id="1294273.roselon_00184"/>
<evidence type="ECO:0000313" key="2">
    <source>
        <dbReference type="Proteomes" id="UP000019593"/>
    </source>
</evidence>
<dbReference type="AlphaFoldDB" id="W8S1N4"/>
<dbReference type="Proteomes" id="UP000019593">
    <property type="component" value="Chromosome"/>
</dbReference>
<organism evidence="1 2">
    <name type="scientific">Roseicyclus elongatus DSM 19469</name>
    <dbReference type="NCBI Taxonomy" id="1294273"/>
    <lineage>
        <taxon>Bacteria</taxon>
        <taxon>Pseudomonadati</taxon>
        <taxon>Pseudomonadota</taxon>
        <taxon>Alphaproteobacteria</taxon>
        <taxon>Rhodobacterales</taxon>
        <taxon>Roseobacteraceae</taxon>
        <taxon>Roseicyclus</taxon>
    </lineage>
</organism>
<dbReference type="OrthoDB" id="7659281at2"/>
<name>W8S1N4_9RHOB</name>
<gene>
    <name evidence="1" type="ORF">roselon_00184</name>
</gene>
<dbReference type="EMBL" id="CP004372">
    <property type="protein sequence ID" value="AHM02641.1"/>
    <property type="molecule type" value="Genomic_DNA"/>
</dbReference>
<dbReference type="RefSeq" id="WP_156945650.1">
    <property type="nucleotide sequence ID" value="NZ_CP004372.1"/>
</dbReference>
<keyword evidence="2" id="KW-1185">Reference proteome</keyword>